<dbReference type="PANTHER" id="PTHR47737:SF1">
    <property type="entry name" value="GLYCINE BETAINE_PROLINE BETAINE TRANSPORT SYSTEM PERMEASE PROTEIN PROW"/>
    <property type="match status" value="1"/>
</dbReference>
<comment type="subcellular location">
    <subcellularLocation>
        <location evidence="1 7">Cell membrane</location>
        <topology evidence="1 7">Multi-pass membrane protein</topology>
    </subcellularLocation>
</comment>
<dbReference type="EMBL" id="BSYI01000012">
    <property type="protein sequence ID" value="GMG82738.1"/>
    <property type="molecule type" value="Genomic_DNA"/>
</dbReference>
<comment type="similarity">
    <text evidence="7">Belongs to the binding-protein-dependent transport system permease family.</text>
</comment>
<feature type="transmembrane region" description="Helical" evidence="7">
    <location>
        <begin position="116"/>
        <end position="135"/>
    </location>
</feature>
<feature type="transmembrane region" description="Helical" evidence="7">
    <location>
        <begin position="460"/>
        <end position="482"/>
    </location>
</feature>
<evidence type="ECO:0000256" key="6">
    <source>
        <dbReference type="ARBA" id="ARBA00023136"/>
    </source>
</evidence>
<feature type="domain" description="ABC transmembrane type-1" evidence="8">
    <location>
        <begin position="138"/>
        <end position="318"/>
    </location>
</feature>
<dbReference type="PROSITE" id="PS50928">
    <property type="entry name" value="ABC_TM1"/>
    <property type="match status" value="2"/>
</dbReference>
<feature type="transmembrane region" description="Helical" evidence="7">
    <location>
        <begin position="670"/>
        <end position="688"/>
    </location>
</feature>
<feature type="transmembrane region" description="Helical" evidence="7">
    <location>
        <begin position="628"/>
        <end position="650"/>
    </location>
</feature>
<feature type="transmembrane region" description="Helical" evidence="7">
    <location>
        <begin position="398"/>
        <end position="417"/>
    </location>
</feature>
<keyword evidence="10" id="KW-1185">Reference proteome</keyword>
<accession>A0ABQ6LNF4</accession>
<evidence type="ECO:0000256" key="5">
    <source>
        <dbReference type="ARBA" id="ARBA00022989"/>
    </source>
</evidence>
<feature type="domain" description="ABC transmembrane type-1" evidence="8">
    <location>
        <begin position="509"/>
        <end position="688"/>
    </location>
</feature>
<feature type="transmembrane region" description="Helical" evidence="7">
    <location>
        <begin position="429"/>
        <end position="448"/>
    </location>
</feature>
<organism evidence="9 10">
    <name type="scientific">Paralimibaculum aggregatum</name>
    <dbReference type="NCBI Taxonomy" id="3036245"/>
    <lineage>
        <taxon>Bacteria</taxon>
        <taxon>Pseudomonadati</taxon>
        <taxon>Pseudomonadota</taxon>
        <taxon>Alphaproteobacteria</taxon>
        <taxon>Rhodobacterales</taxon>
        <taxon>Paracoccaceae</taxon>
        <taxon>Paralimibaculum</taxon>
    </lineage>
</organism>
<dbReference type="PANTHER" id="PTHR47737">
    <property type="entry name" value="GLYCINE BETAINE/PROLINE BETAINE TRANSPORT SYSTEM PERMEASE PROTEIN PROW"/>
    <property type="match status" value="1"/>
</dbReference>
<feature type="transmembrane region" description="Helical" evidence="7">
    <location>
        <begin position="23"/>
        <end position="40"/>
    </location>
</feature>
<feature type="transmembrane region" description="Helical" evidence="7">
    <location>
        <begin position="513"/>
        <end position="537"/>
    </location>
</feature>
<evidence type="ECO:0000256" key="4">
    <source>
        <dbReference type="ARBA" id="ARBA00022692"/>
    </source>
</evidence>
<evidence type="ECO:0000313" key="10">
    <source>
        <dbReference type="Proteomes" id="UP001239909"/>
    </source>
</evidence>
<dbReference type="InterPro" id="IPR000515">
    <property type="entry name" value="MetI-like"/>
</dbReference>
<keyword evidence="2 7" id="KW-0813">Transport</keyword>
<dbReference type="SUPFAM" id="SSF161098">
    <property type="entry name" value="MetI-like"/>
    <property type="match status" value="2"/>
</dbReference>
<dbReference type="Gene3D" id="1.10.3720.10">
    <property type="entry name" value="MetI-like"/>
    <property type="match status" value="2"/>
</dbReference>
<keyword evidence="4 7" id="KW-0812">Transmembrane</keyword>
<dbReference type="RefSeq" id="WP_285671526.1">
    <property type="nucleotide sequence ID" value="NZ_BSYI01000012.1"/>
</dbReference>
<feature type="transmembrane region" description="Helical" evidence="7">
    <location>
        <begin position="268"/>
        <end position="289"/>
    </location>
</feature>
<feature type="transmembrane region" description="Helical" evidence="7">
    <location>
        <begin position="339"/>
        <end position="362"/>
    </location>
</feature>
<sequence>MMVPLRNLPAPLPVAAPKPDRQVLQWVAVLAVAMTAIALAPRVGWIAEYPQAWTLPVADWVGGLTLWFAETFRGVFRAIAAAVEAPMVALQALLQGLPWCVTLGLVTLLAWQSGGLASAVFAAVSLFYIVVIGYWQESMSTLALVGIAIPLSTVLGFGLGVLSYRSARARWVIGPLLDLMQTVPAFAYLIPILLLFGFGPVVGLIASAIFAIPPMVRNTELGLARVPAEIRESALMSGCTRRQAFWWSEVPTALPQILVGINQTTMCALSMVIIAAIVGGFADIGWEVLSTMRKAQFGQSLLSGLVIVLLAVLLDRLTAGFARRSRTPLHDLRGLSRGGLAAAAAAIAAAGTLLAALVPALWNWPDALRLYPAEWLNGVLGHVTTEFQASLTAIEEGALFYVLLPIKIGLANAVAPFSWGISFAPDIKIAYFQGVALIAALAAWGVSWRLGVGAAICGGLLFYGVTGLPWPAFLLVVTLVAYQIGGVPVAGLALFAQGFLLLTGMWGPAMLSVYLCGAAVAVSVGLGVGLGMLAAASDRLSAVLRPVNDTLQTMPQFVLLIPALMFFGVGEFAALLAIVLYAMVPAIRYTEAGLRKVPPTLVEVAESVGCTRFQVFWYVKLPQAVPEILLGINQTILFALAMLVIAALVGTTGLGQQVYVALGKADAGQGFVAGLGMALIAMTADRIFQAAARERKRALGIG</sequence>
<evidence type="ECO:0000256" key="1">
    <source>
        <dbReference type="ARBA" id="ARBA00004651"/>
    </source>
</evidence>
<proteinExistence type="inferred from homology"/>
<evidence type="ECO:0000256" key="2">
    <source>
        <dbReference type="ARBA" id="ARBA00022448"/>
    </source>
</evidence>
<feature type="transmembrane region" description="Helical" evidence="7">
    <location>
        <begin position="301"/>
        <end position="319"/>
    </location>
</feature>
<keyword evidence="5 7" id="KW-1133">Transmembrane helix</keyword>
<feature type="transmembrane region" description="Helical" evidence="7">
    <location>
        <begin position="141"/>
        <end position="164"/>
    </location>
</feature>
<dbReference type="Pfam" id="PF00528">
    <property type="entry name" value="BPD_transp_1"/>
    <property type="match status" value="2"/>
</dbReference>
<feature type="transmembrane region" description="Helical" evidence="7">
    <location>
        <begin position="52"/>
        <end position="69"/>
    </location>
</feature>
<feature type="transmembrane region" description="Helical" evidence="7">
    <location>
        <begin position="89"/>
        <end position="109"/>
    </location>
</feature>
<keyword evidence="6 7" id="KW-0472">Membrane</keyword>
<name>A0ABQ6LNF4_9RHOB</name>
<feature type="transmembrane region" description="Helical" evidence="7">
    <location>
        <begin position="185"/>
        <end position="212"/>
    </location>
</feature>
<evidence type="ECO:0000256" key="7">
    <source>
        <dbReference type="RuleBase" id="RU363032"/>
    </source>
</evidence>
<gene>
    <name evidence="9" type="ORF">LNKW23_19510</name>
</gene>
<protein>
    <submittedName>
        <fullName evidence="9">ABC transporter permease subunit</fullName>
    </submittedName>
</protein>
<reference evidence="9 10" key="1">
    <citation type="submission" date="2023-04" db="EMBL/GenBank/DDBJ databases">
        <title>Marinoamorphus aggregata gen. nov., sp. Nov., isolate from tissue of brittle star Ophioplocus japonicus.</title>
        <authorList>
            <person name="Kawano K."/>
            <person name="Sawayama S."/>
            <person name="Nakagawa S."/>
        </authorList>
    </citation>
    <scope>NUCLEOTIDE SEQUENCE [LARGE SCALE GENOMIC DNA]</scope>
    <source>
        <strain evidence="9 10">NKW23</strain>
    </source>
</reference>
<dbReference type="InterPro" id="IPR035906">
    <property type="entry name" value="MetI-like_sf"/>
</dbReference>
<dbReference type="Proteomes" id="UP001239909">
    <property type="component" value="Unassembled WGS sequence"/>
</dbReference>
<comment type="caution">
    <text evidence="9">The sequence shown here is derived from an EMBL/GenBank/DDBJ whole genome shotgun (WGS) entry which is preliminary data.</text>
</comment>
<evidence type="ECO:0000256" key="3">
    <source>
        <dbReference type="ARBA" id="ARBA00022475"/>
    </source>
</evidence>
<evidence type="ECO:0000259" key="8">
    <source>
        <dbReference type="PROSITE" id="PS50928"/>
    </source>
</evidence>
<evidence type="ECO:0000313" key="9">
    <source>
        <dbReference type="EMBL" id="GMG82738.1"/>
    </source>
</evidence>
<dbReference type="CDD" id="cd06261">
    <property type="entry name" value="TM_PBP2"/>
    <property type="match status" value="2"/>
</dbReference>
<keyword evidence="3" id="KW-1003">Cell membrane</keyword>
<feature type="transmembrane region" description="Helical" evidence="7">
    <location>
        <begin position="557"/>
        <end position="584"/>
    </location>
</feature>
<feature type="transmembrane region" description="Helical" evidence="7">
    <location>
        <begin position="488"/>
        <end position="506"/>
    </location>
</feature>